<dbReference type="STRING" id="698758.AXY_23940"/>
<evidence type="ECO:0000256" key="6">
    <source>
        <dbReference type="ARBA" id="ARBA00023004"/>
    </source>
</evidence>
<dbReference type="Pfam" id="PF13237">
    <property type="entry name" value="Fer4_10"/>
    <property type="match status" value="1"/>
</dbReference>
<dbReference type="PANTHER" id="PTHR43034">
    <property type="entry name" value="ION-TRANSLOCATING OXIDOREDUCTASE COMPLEX SUBUNIT C"/>
    <property type="match status" value="1"/>
</dbReference>
<dbReference type="GO" id="GO:0046872">
    <property type="term" value="F:metal ion binding"/>
    <property type="evidence" value="ECO:0007669"/>
    <property type="project" value="UniProtKB-KW"/>
</dbReference>
<dbReference type="EMBL" id="AP012050">
    <property type="protein sequence ID" value="BAM48526.1"/>
    <property type="molecule type" value="Genomic_DNA"/>
</dbReference>
<sequence length="439" mass="48305">MKIKLMRKREGVYNEVRKERTDERPIEAATVPEYLVFPLNMHIGAPANPIVEVGDKVKIGTLIAEKKGNISANIYASVSGEVFDISDQPTVKGIAPCITIKNNYKEEWEEPFYSENDKLTVTQMKEVIDKAGIVGMGGATFPTSVKLSPPSGTRIDTLIINGAECEPYSTADHRLMVEHAVELIEGVRILARILDVNQVYVALESDTHDSAEEMKKIIDQEDHIDIVELETIYPQGSEKNLIKKLTNREVPSGGLPADVHTVVVNVATALAVYEAIHLRRPSIERITTVSGEPIKEPKNLRVRIGTPISYLIDDCHGFCTNPGKMIHGGPMMGTTINSGRIPITKGTSVITFLEKGEALRSDRTSCIKCSECLNVCPVSLQPILISQAYENGDLDKAERLGALDCIDCGNCSYICPAKIPLLDNIRAAKKEIRSRQEAK</sequence>
<dbReference type="PROSITE" id="PS51379">
    <property type="entry name" value="4FE4S_FER_2"/>
    <property type="match status" value="2"/>
</dbReference>
<dbReference type="InterPro" id="IPR017900">
    <property type="entry name" value="4Fe4S_Fe_S_CS"/>
</dbReference>
<dbReference type="InterPro" id="IPR010208">
    <property type="entry name" value="Ion_transpt_RnfC/RsxC"/>
</dbReference>
<dbReference type="GO" id="GO:0051539">
    <property type="term" value="F:4 iron, 4 sulfur cluster binding"/>
    <property type="evidence" value="ECO:0007669"/>
    <property type="project" value="UniProtKB-KW"/>
</dbReference>
<evidence type="ECO:0000256" key="7">
    <source>
        <dbReference type="ARBA" id="ARBA00023014"/>
    </source>
</evidence>
<dbReference type="Pfam" id="PF10531">
    <property type="entry name" value="SLBB"/>
    <property type="match status" value="1"/>
</dbReference>
<comment type="cofactor">
    <cofactor evidence="8">
        <name>[4Fe-4S] cluster</name>
        <dbReference type="ChEBI" id="CHEBI:49883"/>
    </cofactor>
    <text evidence="8">Binds 2 [4Fe-4S] clusters per subunit.</text>
</comment>
<evidence type="ECO:0000256" key="8">
    <source>
        <dbReference type="HAMAP-Rule" id="MF_00461"/>
    </source>
</evidence>
<keyword evidence="1 8" id="KW-0813">Transport</keyword>
<evidence type="ECO:0000313" key="11">
    <source>
        <dbReference type="Proteomes" id="UP000006294"/>
    </source>
</evidence>
<dbReference type="RefSeq" id="WP_015011104.1">
    <property type="nucleotide sequence ID" value="NC_018704.1"/>
</dbReference>
<dbReference type="InterPro" id="IPR019554">
    <property type="entry name" value="Soluble_ligand-bd"/>
</dbReference>
<keyword evidence="7 8" id="KW-0411">Iron-sulfur</keyword>
<dbReference type="InterPro" id="IPR026902">
    <property type="entry name" value="RnfC_N"/>
</dbReference>
<dbReference type="GO" id="GO:0022900">
    <property type="term" value="P:electron transport chain"/>
    <property type="evidence" value="ECO:0007669"/>
    <property type="project" value="UniProtKB-UniRule"/>
</dbReference>
<dbReference type="OrthoDB" id="9761899at2"/>
<dbReference type="PATRIC" id="fig|698758.3.peg.2400"/>
<dbReference type="HOGENOM" id="CLU_010808_6_0_9"/>
<feature type="binding site" evidence="8">
    <location>
        <position position="366"/>
    </location>
    <ligand>
        <name>[4Fe-4S] cluster</name>
        <dbReference type="ChEBI" id="CHEBI:49883"/>
        <label>1</label>
    </ligand>
</feature>
<feature type="binding site" evidence="8">
    <location>
        <position position="411"/>
    </location>
    <ligand>
        <name>[4Fe-4S] cluster</name>
        <dbReference type="ChEBI" id="CHEBI:49883"/>
        <label>2</label>
    </ligand>
</feature>
<protein>
    <recommendedName>
        <fullName evidence="8">Ion-translocating oxidoreductase complex subunit C</fullName>
        <ecNumber evidence="8">7.-.-.-</ecNumber>
    </recommendedName>
    <alternativeName>
        <fullName evidence="8">Rnf electron transport complex subunit C</fullName>
    </alternativeName>
</protein>
<keyword evidence="8" id="KW-0472">Membrane</keyword>
<dbReference type="Pfam" id="PF13375">
    <property type="entry name" value="RnfC_N"/>
    <property type="match status" value="1"/>
</dbReference>
<comment type="similarity">
    <text evidence="8">Belongs to the 4Fe4S bacterial-type ferredoxin family. RnfC subfamily.</text>
</comment>
<dbReference type="SUPFAM" id="SSF46548">
    <property type="entry name" value="alpha-helical ferredoxin"/>
    <property type="match status" value="1"/>
</dbReference>
<dbReference type="Pfam" id="PF01512">
    <property type="entry name" value="Complex1_51K"/>
    <property type="match status" value="1"/>
</dbReference>
<gene>
    <name evidence="8" type="primary">rnfC</name>
    <name evidence="10" type="ordered locus">AXY_23940</name>
</gene>
<dbReference type="GO" id="GO:0009055">
    <property type="term" value="F:electron transfer activity"/>
    <property type="evidence" value="ECO:0007669"/>
    <property type="project" value="InterPro"/>
</dbReference>
<dbReference type="NCBIfam" id="NF003454">
    <property type="entry name" value="PRK05035.1"/>
    <property type="match status" value="1"/>
</dbReference>
<dbReference type="EC" id="7.-.-.-" evidence="8"/>
<dbReference type="Gene3D" id="3.40.50.11540">
    <property type="entry name" value="NADH-ubiquinone oxidoreductase 51kDa subunit"/>
    <property type="match status" value="1"/>
</dbReference>
<feature type="binding site" evidence="8">
    <location>
        <position position="369"/>
    </location>
    <ligand>
        <name>[4Fe-4S] cluster</name>
        <dbReference type="ChEBI" id="CHEBI:49883"/>
        <label>1</label>
    </ligand>
</feature>
<dbReference type="PANTHER" id="PTHR43034:SF2">
    <property type="entry name" value="ION-TRANSLOCATING OXIDOREDUCTASE COMPLEX SUBUNIT C"/>
    <property type="match status" value="1"/>
</dbReference>
<evidence type="ECO:0000259" key="9">
    <source>
        <dbReference type="PROSITE" id="PS51379"/>
    </source>
</evidence>
<dbReference type="SUPFAM" id="SSF142019">
    <property type="entry name" value="Nqo1 FMN-binding domain-like"/>
    <property type="match status" value="1"/>
</dbReference>
<comment type="subcellular location">
    <subcellularLocation>
        <location evidence="8">Cell membrane</location>
        <topology evidence="8">Peripheral membrane protein</topology>
    </subcellularLocation>
</comment>
<evidence type="ECO:0000256" key="3">
    <source>
        <dbReference type="ARBA" id="ARBA00022723"/>
    </source>
</evidence>
<evidence type="ECO:0000256" key="4">
    <source>
        <dbReference type="ARBA" id="ARBA00022737"/>
    </source>
</evidence>
<proteinExistence type="inferred from homology"/>
<dbReference type="Gene3D" id="3.30.70.20">
    <property type="match status" value="1"/>
</dbReference>
<dbReference type="NCBIfam" id="TIGR01945">
    <property type="entry name" value="rnfC"/>
    <property type="match status" value="1"/>
</dbReference>
<feature type="binding site" evidence="8">
    <location>
        <position position="376"/>
    </location>
    <ligand>
        <name>[4Fe-4S] cluster</name>
        <dbReference type="ChEBI" id="CHEBI:49883"/>
        <label>2</label>
    </ligand>
</feature>
<dbReference type="GO" id="GO:0005886">
    <property type="term" value="C:plasma membrane"/>
    <property type="evidence" value="ECO:0007669"/>
    <property type="project" value="UniProtKB-SubCell"/>
</dbReference>
<dbReference type="InterPro" id="IPR017896">
    <property type="entry name" value="4Fe4S_Fe-S-bd"/>
</dbReference>
<dbReference type="Proteomes" id="UP000006294">
    <property type="component" value="Chromosome"/>
</dbReference>
<reference evidence="10 11" key="1">
    <citation type="submission" date="2011-01" db="EMBL/GenBank/DDBJ databases">
        <title>Whole genome sequence of Amphibacillus xylinus NBRC 15112.</title>
        <authorList>
            <person name="Nakazawa H."/>
            <person name="Katano Y."/>
            <person name="Nakamura S."/>
            <person name="Sasagawa M."/>
            <person name="Fukada J."/>
            <person name="Arai T."/>
            <person name="Sasakura N."/>
            <person name="Mochizuki D."/>
            <person name="Hosoyama A."/>
            <person name="Harada K."/>
            <person name="Horikawa H."/>
            <person name="Kato Y."/>
            <person name="Harada T."/>
            <person name="Sasaki K."/>
            <person name="Sekiguchi M."/>
            <person name="Hodoyama M."/>
            <person name="Nishiko R."/>
            <person name="Narita H."/>
            <person name="Hanamaki A."/>
            <person name="Hata C."/>
            <person name="Konno Y."/>
            <person name="Niimura Y."/>
            <person name="Yamazaki S."/>
            <person name="Fujita N."/>
        </authorList>
    </citation>
    <scope>NUCLEOTIDE SEQUENCE [LARGE SCALE GENOMIC DNA]</scope>
    <source>
        <strain evidence="11">ATCC 51415 / DSM 6626 / JCM 7361 / LMG 17667 / NBRC 15112 / Ep01</strain>
    </source>
</reference>
<keyword evidence="2 8" id="KW-0004">4Fe-4S</keyword>
<keyword evidence="8" id="KW-1003">Cell membrane</keyword>
<dbReference type="PROSITE" id="PS00198">
    <property type="entry name" value="4FE4S_FER_1"/>
    <property type="match status" value="1"/>
</dbReference>
<feature type="binding site" evidence="8">
    <location>
        <position position="415"/>
    </location>
    <ligand>
        <name>[4Fe-4S] cluster</name>
        <dbReference type="ChEBI" id="CHEBI:49883"/>
        <label>1</label>
    </ligand>
</feature>
<feature type="domain" description="4Fe-4S ferredoxin-type" evidence="9">
    <location>
        <begin position="396"/>
        <end position="425"/>
    </location>
</feature>
<dbReference type="HAMAP" id="MF_00461">
    <property type="entry name" value="RsxC_RnfC"/>
    <property type="match status" value="1"/>
</dbReference>
<evidence type="ECO:0000256" key="5">
    <source>
        <dbReference type="ARBA" id="ARBA00022982"/>
    </source>
</evidence>
<feature type="binding site" evidence="8">
    <location>
        <position position="408"/>
    </location>
    <ligand>
        <name>[4Fe-4S] cluster</name>
        <dbReference type="ChEBI" id="CHEBI:49883"/>
        <label>2</label>
    </ligand>
</feature>
<dbReference type="AlphaFoldDB" id="K0J5Z3"/>
<dbReference type="eggNOG" id="COG4656">
    <property type="taxonomic scope" value="Bacteria"/>
</dbReference>
<dbReference type="KEGG" id="axl:AXY_23940"/>
<keyword evidence="3 8" id="KW-0479">Metal-binding</keyword>
<feature type="binding site" evidence="8">
    <location>
        <position position="372"/>
    </location>
    <ligand>
        <name>[4Fe-4S] cluster</name>
        <dbReference type="ChEBI" id="CHEBI:49883"/>
        <label>1</label>
    </ligand>
</feature>
<comment type="function">
    <text evidence="8">Part of a membrane-bound complex that couples electron transfer with translocation of ions across the membrane.</text>
</comment>
<comment type="subunit">
    <text evidence="8">The complex is composed of six subunits: RnfA, RnfB, RnfC, RnfD, RnfE and RnfG.</text>
</comment>
<keyword evidence="4 8" id="KW-0677">Repeat</keyword>
<evidence type="ECO:0000256" key="1">
    <source>
        <dbReference type="ARBA" id="ARBA00022448"/>
    </source>
</evidence>
<evidence type="ECO:0000313" key="10">
    <source>
        <dbReference type="EMBL" id="BAM48526.1"/>
    </source>
</evidence>
<dbReference type="InterPro" id="IPR011538">
    <property type="entry name" value="Nuo51_FMN-bd"/>
</dbReference>
<feature type="domain" description="4Fe-4S ferredoxin-type" evidence="9">
    <location>
        <begin position="357"/>
        <end position="388"/>
    </location>
</feature>
<dbReference type="InterPro" id="IPR037225">
    <property type="entry name" value="Nuo51_FMN-bd_sf"/>
</dbReference>
<feature type="binding site" evidence="8">
    <location>
        <position position="405"/>
    </location>
    <ligand>
        <name>[4Fe-4S] cluster</name>
        <dbReference type="ChEBI" id="CHEBI:49883"/>
        <label>2</label>
    </ligand>
</feature>
<keyword evidence="8" id="KW-1278">Translocase</keyword>
<keyword evidence="6 8" id="KW-0408">Iron</keyword>
<organism evidence="10 11">
    <name type="scientific">Amphibacillus xylanus (strain ATCC 51415 / DSM 6626 / JCM 7361 / LMG 17667 / NBRC 15112 / Ep01)</name>
    <dbReference type="NCBI Taxonomy" id="698758"/>
    <lineage>
        <taxon>Bacteria</taxon>
        <taxon>Bacillati</taxon>
        <taxon>Bacillota</taxon>
        <taxon>Bacilli</taxon>
        <taxon>Bacillales</taxon>
        <taxon>Bacillaceae</taxon>
        <taxon>Amphibacillus</taxon>
    </lineage>
</organism>
<name>K0J5Z3_AMPXN</name>
<keyword evidence="11" id="KW-1185">Reference proteome</keyword>
<keyword evidence="5 8" id="KW-0249">Electron transport</keyword>
<evidence type="ECO:0000256" key="2">
    <source>
        <dbReference type="ARBA" id="ARBA00022485"/>
    </source>
</evidence>
<accession>K0J5Z3</accession>